<proteinExistence type="predicted"/>
<sequence length="25" mass="2876">MVLHVVAFVAILFLPYDQMEAILEI</sequence>
<organism evidence="1">
    <name type="scientific">Rhizophora mucronata</name>
    <name type="common">Asiatic mangrove</name>
    <dbReference type="NCBI Taxonomy" id="61149"/>
    <lineage>
        <taxon>Eukaryota</taxon>
        <taxon>Viridiplantae</taxon>
        <taxon>Streptophyta</taxon>
        <taxon>Embryophyta</taxon>
        <taxon>Tracheophyta</taxon>
        <taxon>Spermatophyta</taxon>
        <taxon>Magnoliopsida</taxon>
        <taxon>eudicotyledons</taxon>
        <taxon>Gunneridae</taxon>
        <taxon>Pentapetalae</taxon>
        <taxon>rosids</taxon>
        <taxon>fabids</taxon>
        <taxon>Malpighiales</taxon>
        <taxon>Rhizophoraceae</taxon>
        <taxon>Rhizophora</taxon>
    </lineage>
</organism>
<accession>A0A2P2QI70</accession>
<protein>
    <submittedName>
        <fullName evidence="1">Uncharacterized protein</fullName>
    </submittedName>
</protein>
<name>A0A2P2QI70_RHIMU</name>
<reference evidence="1" key="1">
    <citation type="submission" date="2018-02" db="EMBL/GenBank/DDBJ databases">
        <title>Rhizophora mucronata_Transcriptome.</title>
        <authorList>
            <person name="Meera S.P."/>
            <person name="Sreeshan A."/>
            <person name="Augustine A."/>
        </authorList>
    </citation>
    <scope>NUCLEOTIDE SEQUENCE</scope>
    <source>
        <tissue evidence="1">Leaf</tissue>
    </source>
</reference>
<dbReference type="EMBL" id="GGEC01086130">
    <property type="protein sequence ID" value="MBX66614.1"/>
    <property type="molecule type" value="Transcribed_RNA"/>
</dbReference>
<evidence type="ECO:0000313" key="1">
    <source>
        <dbReference type="EMBL" id="MBX66614.1"/>
    </source>
</evidence>
<dbReference type="AlphaFoldDB" id="A0A2P2QI70"/>